<evidence type="ECO:0000313" key="4">
    <source>
        <dbReference type="EMBL" id="MBP1860724.1"/>
    </source>
</evidence>
<feature type="signal peptide" evidence="3">
    <location>
        <begin position="1"/>
        <end position="24"/>
    </location>
</feature>
<keyword evidence="2" id="KW-0812">Transmembrane</keyword>
<feature type="region of interest" description="Disordered" evidence="1">
    <location>
        <begin position="99"/>
        <end position="118"/>
    </location>
</feature>
<comment type="caution">
    <text evidence="4">The sequence shown here is derived from an EMBL/GenBank/DDBJ whole genome shotgun (WGS) entry which is preliminary data.</text>
</comment>
<proteinExistence type="predicted"/>
<evidence type="ECO:0000256" key="2">
    <source>
        <dbReference type="SAM" id="Phobius"/>
    </source>
</evidence>
<evidence type="ECO:0000256" key="1">
    <source>
        <dbReference type="SAM" id="MobiDB-lite"/>
    </source>
</evidence>
<feature type="compositionally biased region" description="Polar residues" evidence="1">
    <location>
        <begin position="105"/>
        <end position="118"/>
    </location>
</feature>
<feature type="chain" id="PRO_5045795628" description="Lipoprotein" evidence="3">
    <location>
        <begin position="25"/>
        <end position="133"/>
    </location>
</feature>
<feature type="transmembrane region" description="Helical" evidence="2">
    <location>
        <begin position="52"/>
        <end position="74"/>
    </location>
</feature>
<accession>A0ABS4ES09</accession>
<dbReference type="EMBL" id="JAGGJV010000008">
    <property type="protein sequence ID" value="MBP1860724.1"/>
    <property type="molecule type" value="Genomic_DNA"/>
</dbReference>
<name>A0ABS4ES09_9HYPH</name>
<sequence length="133" mass="14466">MKIRYLIAVAGVSMCLSSCQSTNSYVKVSDGPDLGYAQAKCANESMGTRSHYVAAGSIGFVVGTAVASAVVNGIRQQEYMKNCMTMQGWQNLATRMDQPPRNHMSKNQSRPRFVTTSATARVKRPPTRIVVGM</sequence>
<reference evidence="4 5" key="1">
    <citation type="submission" date="2021-03" db="EMBL/GenBank/DDBJ databases">
        <title>Genomic Encyclopedia of Type Strains, Phase IV (KMG-IV): sequencing the most valuable type-strain genomes for metagenomic binning, comparative biology and taxonomic classification.</title>
        <authorList>
            <person name="Goeker M."/>
        </authorList>
    </citation>
    <scope>NUCLEOTIDE SEQUENCE [LARGE SCALE GENOMIC DNA]</scope>
    <source>
        <strain evidence="4 5">DSM 26427</strain>
    </source>
</reference>
<evidence type="ECO:0008006" key="6">
    <source>
        <dbReference type="Google" id="ProtNLM"/>
    </source>
</evidence>
<evidence type="ECO:0000256" key="3">
    <source>
        <dbReference type="SAM" id="SignalP"/>
    </source>
</evidence>
<keyword evidence="2" id="KW-1133">Transmembrane helix</keyword>
<organism evidence="4 5">
    <name type="scientific">Rhizobium herbae</name>
    <dbReference type="NCBI Taxonomy" id="508661"/>
    <lineage>
        <taxon>Bacteria</taxon>
        <taxon>Pseudomonadati</taxon>
        <taxon>Pseudomonadota</taxon>
        <taxon>Alphaproteobacteria</taxon>
        <taxon>Hyphomicrobiales</taxon>
        <taxon>Rhizobiaceae</taxon>
        <taxon>Rhizobium/Agrobacterium group</taxon>
        <taxon>Rhizobium</taxon>
    </lineage>
</organism>
<keyword evidence="2" id="KW-0472">Membrane</keyword>
<keyword evidence="3" id="KW-0732">Signal</keyword>
<protein>
    <recommendedName>
        <fullName evidence="6">Lipoprotein</fullName>
    </recommendedName>
</protein>
<dbReference type="Proteomes" id="UP000823786">
    <property type="component" value="Unassembled WGS sequence"/>
</dbReference>
<keyword evidence="5" id="KW-1185">Reference proteome</keyword>
<evidence type="ECO:0000313" key="5">
    <source>
        <dbReference type="Proteomes" id="UP000823786"/>
    </source>
</evidence>
<gene>
    <name evidence="4" type="ORF">J2Z75_004245</name>
</gene>
<dbReference type="RefSeq" id="WP_209854729.1">
    <property type="nucleotide sequence ID" value="NZ_JAGGJV010000008.1"/>
</dbReference>